<dbReference type="EMBL" id="JAJFAZ020000003">
    <property type="protein sequence ID" value="KAI5341198.1"/>
    <property type="molecule type" value="Genomic_DNA"/>
</dbReference>
<keyword evidence="2" id="KW-1185">Reference proteome</keyword>
<reference evidence="1 2" key="1">
    <citation type="journal article" date="2022" name="G3 (Bethesda)">
        <title>Whole-genome sequence and methylome profiling of the almond [Prunus dulcis (Mill.) D.A. Webb] cultivar 'Nonpareil'.</title>
        <authorList>
            <person name="D'Amico-Willman K.M."/>
            <person name="Ouma W.Z."/>
            <person name="Meulia T."/>
            <person name="Sideli G.M."/>
            <person name="Gradziel T.M."/>
            <person name="Fresnedo-Ramirez J."/>
        </authorList>
    </citation>
    <scope>NUCLEOTIDE SEQUENCE [LARGE SCALE GENOMIC DNA]</scope>
    <source>
        <strain evidence="1">Clone GOH B32 T37-40</strain>
    </source>
</reference>
<sequence length="89" mass="10083">MRSRNFESVISTILFLWGVVYHFPQPSLVYAASLIFSWPAADSSLQVELFIYGSKYSEGDHIWGNDWAVGWVSLENVPLESSEENQGIL</sequence>
<protein>
    <submittedName>
        <fullName evidence="1">Uncharacterized protein</fullName>
    </submittedName>
</protein>
<evidence type="ECO:0000313" key="1">
    <source>
        <dbReference type="EMBL" id="KAI5341198.1"/>
    </source>
</evidence>
<comment type="caution">
    <text evidence="1">The sequence shown here is derived from an EMBL/GenBank/DDBJ whole genome shotgun (WGS) entry which is preliminary data.</text>
</comment>
<name>A0AAD4ZDI7_PRUDU</name>
<accession>A0AAD4ZDI7</accession>
<organism evidence="1 2">
    <name type="scientific">Prunus dulcis</name>
    <name type="common">Almond</name>
    <name type="synonym">Amygdalus dulcis</name>
    <dbReference type="NCBI Taxonomy" id="3755"/>
    <lineage>
        <taxon>Eukaryota</taxon>
        <taxon>Viridiplantae</taxon>
        <taxon>Streptophyta</taxon>
        <taxon>Embryophyta</taxon>
        <taxon>Tracheophyta</taxon>
        <taxon>Spermatophyta</taxon>
        <taxon>Magnoliopsida</taxon>
        <taxon>eudicotyledons</taxon>
        <taxon>Gunneridae</taxon>
        <taxon>Pentapetalae</taxon>
        <taxon>rosids</taxon>
        <taxon>fabids</taxon>
        <taxon>Rosales</taxon>
        <taxon>Rosaceae</taxon>
        <taxon>Amygdaloideae</taxon>
        <taxon>Amygdaleae</taxon>
        <taxon>Prunus</taxon>
    </lineage>
</organism>
<dbReference type="AlphaFoldDB" id="A0AAD4ZDI7"/>
<evidence type="ECO:0000313" key="2">
    <source>
        <dbReference type="Proteomes" id="UP001054821"/>
    </source>
</evidence>
<proteinExistence type="predicted"/>
<dbReference type="Proteomes" id="UP001054821">
    <property type="component" value="Chromosome 3"/>
</dbReference>
<gene>
    <name evidence="1" type="ORF">L3X38_020472</name>
</gene>